<evidence type="ECO:0008006" key="6">
    <source>
        <dbReference type="Google" id="ProtNLM"/>
    </source>
</evidence>
<dbReference type="PANTHER" id="PTHR32208">
    <property type="entry name" value="SECRETED PROTEIN-RELATED"/>
    <property type="match status" value="1"/>
</dbReference>
<feature type="domain" description="Glyoxal oxidase N-terminal" evidence="3">
    <location>
        <begin position="53"/>
        <end position="443"/>
    </location>
</feature>
<dbReference type="SUPFAM" id="SSF81296">
    <property type="entry name" value="E set domains"/>
    <property type="match status" value="1"/>
</dbReference>
<feature type="signal peptide" evidence="2">
    <location>
        <begin position="1"/>
        <end position="29"/>
    </location>
</feature>
<protein>
    <recommendedName>
        <fullName evidence="6">Galactose oxidase-like Early set domain-containing protein</fullName>
    </recommendedName>
</protein>
<dbReference type="InterPro" id="IPR009880">
    <property type="entry name" value="Glyoxal_oxidase_N"/>
</dbReference>
<dbReference type="InterPro" id="IPR015202">
    <property type="entry name" value="GO-like_E_set"/>
</dbReference>
<dbReference type="InterPro" id="IPR013783">
    <property type="entry name" value="Ig-like_fold"/>
</dbReference>
<feature type="domain" description="Galactose oxidase-like Early set" evidence="4">
    <location>
        <begin position="452"/>
        <end position="558"/>
    </location>
</feature>
<sequence>MASKNPSLFLFLLPVIIGLWSLIFPACYSSSSSPPYDGGEWVLLQPSVGVSAMHMQLLKNNKVIIFDRMDMGPSNLSLPNGTACVTKPKLPMDCTAHSLLYDVDSNSFRPLLFQTDTWCSSGSLDSNGALIQTGGYEDGDRVIRTFTPCDDESCNWNELGVGLTVRRWYATNQILPDGRVIIIGGRRAYTYEFFPKSLNNATSSYYMSFLKETMDRYADENNLYPFVHLLPDGNLYIFANKRSILFDYNRNLVVKEFPVIPGDFKRNYPSTGSSVLLPLRLNGTEFPEAEVMVCGGAPNGAFNNSSYYRVFVSAANTCGMLRVTDPNPQWVMEEMPMPRVMSDMLLLPTGEVIIINGAMNGTAGWEDAVNPVFNPVLYRPNEPDPTRKFSVLNPSNIPRMYHSSALLLPDGRILVGGSNPHQRYNFTGTFPTDLSLEAYSPYYLNQTNSIMRPTIITVESKEGTVSYLEPFAVTLELNLNRMESGISVVLITPSFNTHSYAMNQRMLVLDVIEVQQLSTFAYKVTINGPHTATVAPPGYYMLFVVHAGIPSHGVWVQVVQ</sequence>
<proteinExistence type="predicted"/>
<dbReference type="InterPro" id="IPR014756">
    <property type="entry name" value="Ig_E-set"/>
</dbReference>
<gene>
    <name evidence="5" type="ORF">FSB_LOCUS26</name>
</gene>
<dbReference type="Gene3D" id="2.130.10.80">
    <property type="entry name" value="Galactose oxidase/kelch, beta-propeller"/>
    <property type="match status" value="1"/>
</dbReference>
<accession>A0A2N9EBX5</accession>
<evidence type="ECO:0000256" key="2">
    <source>
        <dbReference type="SAM" id="SignalP"/>
    </source>
</evidence>
<dbReference type="InterPro" id="IPR037293">
    <property type="entry name" value="Gal_Oxidase_central_sf"/>
</dbReference>
<dbReference type="EMBL" id="OIVN01000001">
    <property type="protein sequence ID" value="SPC72144.1"/>
    <property type="molecule type" value="Genomic_DNA"/>
</dbReference>
<dbReference type="Pfam" id="PF09118">
    <property type="entry name" value="GO-like_E_set"/>
    <property type="match status" value="1"/>
</dbReference>
<dbReference type="Gene3D" id="2.60.40.10">
    <property type="entry name" value="Immunoglobulins"/>
    <property type="match status" value="1"/>
</dbReference>
<organism evidence="5">
    <name type="scientific">Fagus sylvatica</name>
    <name type="common">Beechnut</name>
    <dbReference type="NCBI Taxonomy" id="28930"/>
    <lineage>
        <taxon>Eukaryota</taxon>
        <taxon>Viridiplantae</taxon>
        <taxon>Streptophyta</taxon>
        <taxon>Embryophyta</taxon>
        <taxon>Tracheophyta</taxon>
        <taxon>Spermatophyta</taxon>
        <taxon>Magnoliopsida</taxon>
        <taxon>eudicotyledons</taxon>
        <taxon>Gunneridae</taxon>
        <taxon>Pentapetalae</taxon>
        <taxon>rosids</taxon>
        <taxon>fabids</taxon>
        <taxon>Fagales</taxon>
        <taxon>Fagaceae</taxon>
        <taxon>Fagus</taxon>
    </lineage>
</organism>
<dbReference type="Pfam" id="PF07250">
    <property type="entry name" value="Glyoxal_oxid_N"/>
    <property type="match status" value="1"/>
</dbReference>
<reference evidence="5" key="1">
    <citation type="submission" date="2018-02" db="EMBL/GenBank/DDBJ databases">
        <authorList>
            <person name="Cohen D.B."/>
            <person name="Kent A.D."/>
        </authorList>
    </citation>
    <scope>NUCLEOTIDE SEQUENCE</scope>
</reference>
<evidence type="ECO:0000256" key="1">
    <source>
        <dbReference type="ARBA" id="ARBA00022729"/>
    </source>
</evidence>
<feature type="chain" id="PRO_5014731356" description="Galactose oxidase-like Early set domain-containing protein" evidence="2">
    <location>
        <begin position="30"/>
        <end position="560"/>
    </location>
</feature>
<name>A0A2N9EBX5_FAGSY</name>
<keyword evidence="1 2" id="KW-0732">Signal</keyword>
<evidence type="ECO:0000259" key="4">
    <source>
        <dbReference type="Pfam" id="PF09118"/>
    </source>
</evidence>
<dbReference type="PANTHER" id="PTHR32208:SF57">
    <property type="entry name" value="F14L17.20 PROTEIN"/>
    <property type="match status" value="1"/>
</dbReference>
<dbReference type="SUPFAM" id="SSF50965">
    <property type="entry name" value="Galactose oxidase, central domain"/>
    <property type="match status" value="1"/>
</dbReference>
<dbReference type="InterPro" id="IPR011043">
    <property type="entry name" value="Gal_Oxase/kelch_b-propeller"/>
</dbReference>
<dbReference type="AlphaFoldDB" id="A0A2N9EBX5"/>
<evidence type="ECO:0000313" key="5">
    <source>
        <dbReference type="EMBL" id="SPC72144.1"/>
    </source>
</evidence>
<dbReference type="CDD" id="cd02851">
    <property type="entry name" value="E_set_GO_C"/>
    <property type="match status" value="1"/>
</dbReference>
<evidence type="ECO:0000259" key="3">
    <source>
        <dbReference type="Pfam" id="PF07250"/>
    </source>
</evidence>